<keyword evidence="1" id="KW-0175">Coiled coil</keyword>
<feature type="compositionally biased region" description="Polar residues" evidence="2">
    <location>
        <begin position="357"/>
        <end position="367"/>
    </location>
</feature>
<feature type="compositionally biased region" description="Polar residues" evidence="2">
    <location>
        <begin position="1174"/>
        <end position="1189"/>
    </location>
</feature>
<evidence type="ECO:0000313" key="4">
    <source>
        <dbReference type="RefSeq" id="XP_030986764.1"/>
    </source>
</evidence>
<evidence type="ECO:0000313" key="3">
    <source>
        <dbReference type="Proteomes" id="UP000515153"/>
    </source>
</evidence>
<dbReference type="Proteomes" id="UP000515153">
    <property type="component" value="Unplaced"/>
</dbReference>
<feature type="coiled-coil region" evidence="1">
    <location>
        <begin position="982"/>
        <end position="1016"/>
    </location>
</feature>
<reference evidence="4" key="1">
    <citation type="journal article" date="2019" name="Mol. Biol. Evol.">
        <title>Blast fungal genomes show frequent chromosomal changes, gene gains and losses, and effector gene turnover.</title>
        <authorList>
            <person name="Gomez Luciano L.B."/>
            <person name="Jason Tsai I."/>
            <person name="Chuma I."/>
            <person name="Tosa Y."/>
            <person name="Chen Y.H."/>
            <person name="Li J.Y."/>
            <person name="Li M.Y."/>
            <person name="Jade Lu M.Y."/>
            <person name="Nakayashiki H."/>
            <person name="Li W.H."/>
        </authorList>
    </citation>
    <scope>NUCLEOTIDE SEQUENCE</scope>
    <source>
        <strain evidence="4">NI907</strain>
    </source>
</reference>
<gene>
    <name evidence="4" type="ORF">PgNI_00918</name>
</gene>
<proteinExistence type="predicted"/>
<dbReference type="RefSeq" id="XP_030986764.1">
    <property type="nucleotide sequence ID" value="XM_031120995.1"/>
</dbReference>
<feature type="coiled-coil region" evidence="1">
    <location>
        <begin position="385"/>
        <end position="412"/>
    </location>
</feature>
<feature type="compositionally biased region" description="Basic and acidic residues" evidence="2">
    <location>
        <begin position="316"/>
        <end position="326"/>
    </location>
</feature>
<dbReference type="KEGG" id="pgri:PgNI_00918"/>
<reference evidence="4" key="2">
    <citation type="submission" date="2019-10" db="EMBL/GenBank/DDBJ databases">
        <authorList>
            <consortium name="NCBI Genome Project"/>
        </authorList>
    </citation>
    <scope>NUCLEOTIDE SEQUENCE</scope>
    <source>
        <strain evidence="4">NI907</strain>
    </source>
</reference>
<reference evidence="4" key="3">
    <citation type="submission" date="2025-08" db="UniProtKB">
        <authorList>
            <consortium name="RefSeq"/>
        </authorList>
    </citation>
    <scope>IDENTIFICATION</scope>
    <source>
        <strain evidence="4">NI907</strain>
    </source>
</reference>
<accession>A0A6P8BI93</accession>
<feature type="coiled-coil region" evidence="1">
    <location>
        <begin position="459"/>
        <end position="532"/>
    </location>
</feature>
<dbReference type="AlphaFoldDB" id="A0A6P8BI93"/>
<dbReference type="SUPFAM" id="SSF57997">
    <property type="entry name" value="Tropomyosin"/>
    <property type="match status" value="1"/>
</dbReference>
<feature type="region of interest" description="Disordered" evidence="2">
    <location>
        <begin position="1"/>
        <end position="57"/>
    </location>
</feature>
<name>A0A6P8BI93_PYRGI</name>
<evidence type="ECO:0000256" key="2">
    <source>
        <dbReference type="SAM" id="MobiDB-lite"/>
    </source>
</evidence>
<organism evidence="3 4">
    <name type="scientific">Pyricularia grisea</name>
    <name type="common">Crabgrass-specific blast fungus</name>
    <name type="synonym">Magnaporthe grisea</name>
    <dbReference type="NCBI Taxonomy" id="148305"/>
    <lineage>
        <taxon>Eukaryota</taxon>
        <taxon>Fungi</taxon>
        <taxon>Dikarya</taxon>
        <taxon>Ascomycota</taxon>
        <taxon>Pezizomycotina</taxon>
        <taxon>Sordariomycetes</taxon>
        <taxon>Sordariomycetidae</taxon>
        <taxon>Magnaporthales</taxon>
        <taxon>Pyriculariaceae</taxon>
        <taxon>Pyricularia</taxon>
    </lineage>
</organism>
<feature type="compositionally biased region" description="Polar residues" evidence="2">
    <location>
        <begin position="136"/>
        <end position="149"/>
    </location>
</feature>
<feature type="region of interest" description="Disordered" evidence="2">
    <location>
        <begin position="258"/>
        <end position="367"/>
    </location>
</feature>
<feature type="region of interest" description="Disordered" evidence="2">
    <location>
        <begin position="105"/>
        <end position="178"/>
    </location>
</feature>
<keyword evidence="3" id="KW-1185">Reference proteome</keyword>
<feature type="compositionally biased region" description="Polar residues" evidence="2">
    <location>
        <begin position="280"/>
        <end position="294"/>
    </location>
</feature>
<feature type="region of interest" description="Disordered" evidence="2">
    <location>
        <begin position="1133"/>
        <end position="1224"/>
    </location>
</feature>
<evidence type="ECO:0000256" key="1">
    <source>
        <dbReference type="SAM" id="Coils"/>
    </source>
</evidence>
<feature type="coiled-coil region" evidence="1">
    <location>
        <begin position="739"/>
        <end position="886"/>
    </location>
</feature>
<protein>
    <submittedName>
        <fullName evidence="4">Uncharacterized protein</fullName>
    </submittedName>
</protein>
<feature type="compositionally biased region" description="Polar residues" evidence="2">
    <location>
        <begin position="1212"/>
        <end position="1223"/>
    </location>
</feature>
<feature type="coiled-coil region" evidence="1">
    <location>
        <begin position="919"/>
        <end position="953"/>
    </location>
</feature>
<dbReference type="GeneID" id="41955909"/>
<feature type="compositionally biased region" description="Basic residues" evidence="2">
    <location>
        <begin position="333"/>
        <end position="343"/>
    </location>
</feature>
<sequence>MSTTRWLDSQVATPSSTENTNTLVAVSNQPDTSTPPLDQRPHSSSYVAKKPAAGKNHFDNNHRLLEMNSTEGQKSGQPLQHHVVPLAAPEENAAGFTWSVPPAWTKHPLRRHRPGVPLDETETSSFAVPQKGFQAVSGTPEHTGTQAPPSRQPKDNDNRVIFKTTTPPTEYRPVASISRRRVEAASQSSTMCHPWEDYSNTGAMAENTPGNIDQAANDATESPNEAMVYGFRNGRSEEPIRYMVPGIVSDEIVPSSLPSNARKIPGPAENHISNRDHGSNLGTLSFELQPSSDTIQRKRKRDRPQRITPEHAFAIDSRETPPRRPDYANSVARHNHTHSRSKSRPLANHAEYRVPSPGSSSTLSATNRDAKYILEKLNQKHARMYEDERAHRERLEAMNSELRRKCASQEECIQGQAFRLTELLESTASWELEKEKLVQDANSQNAERINQDSEVFGLRRLLEQEQHRAEEQSEQIKAQEKAMADLQHKHLGLESKKARLHEKAARIKETINEAIREQQELHQRNKMRLEEVLCEVRQEAQDIKVNVGLALTKTDEVQKRVLNAARAVRQENAVALAEKDLIVKHLTDQLLEKDTCLVREQDTVRRLLDNSGKIDALETSLATRFSEFLELYEQDKCRLAKDSQQQGCLESKINLLVESMSENASHNSNQAEALSGVSLRLTESVAPLLNNISTTIPRQLSHIEASLELLQTQHSAREDALVIELKECKQGNSVLATMIEEKHNESDRLETEIYKLQNDLDTKTCENATLQEKLQAGEKQLECMAENLAESEQKLSDAMKKHALETEQCLERLAAAEASSATNCHRVSSLVTDLGKARDDAKQAEQKLFMAQSAWKMRSLDADEKRDELEAQLREKEDVIHGLQTKLNVLIAQQEHESAKDNERLAASKVQTETDATAMKNLSAELKQKEQAVRDAENRSNSLAHELSDMRKRATELDQLLAGKVDDLARMQASLDCRTAELQSSEERHQCATATIASLESKVNKLEISQQSLSAAGELKSEWHKWVSALCERLKEWVVLKSPTASKIYHQLLKQPGLPGDMQEFVELASVFLAIYQYLKQQVIPNTPEISELALILKNAEAKRVKLNSPLEVVPSAVIVSVQEERNIRRRSVRPVPILRQTQADMPSTPQPEREQQRIRSTNPQAKSFRRRSSFQSNTDMLGFNNVTPAATREGKERNSTVPPAGSRGVQPPSQQKSPNRMVTRSRRRLFAPNDHQSNPEVAFHGVTINL</sequence>
<feature type="compositionally biased region" description="Polar residues" evidence="2">
    <location>
        <begin position="1"/>
        <end position="46"/>
    </location>
</feature>